<reference evidence="5 6" key="1">
    <citation type="submission" date="2019-04" db="EMBL/GenBank/DDBJ databases">
        <title>Bacillus sediminilitoris sp. nov., isolated from a tidal flat sediment on the East China Sea.</title>
        <authorList>
            <person name="Wei Y."/>
            <person name="Mao H."/>
            <person name="Fang J."/>
        </authorList>
    </citation>
    <scope>NUCLEOTIDE SEQUENCE [LARGE SCALE GENOMIC DNA]</scope>
    <source>
        <strain evidence="5 6">DSL-17</strain>
    </source>
</reference>
<evidence type="ECO:0000313" key="5">
    <source>
        <dbReference type="EMBL" id="THF81394.1"/>
    </source>
</evidence>
<organism evidence="5 6">
    <name type="scientific">Metabacillus sediminilitoris</name>
    <dbReference type="NCBI Taxonomy" id="2567941"/>
    <lineage>
        <taxon>Bacteria</taxon>
        <taxon>Bacillati</taxon>
        <taxon>Bacillota</taxon>
        <taxon>Bacilli</taxon>
        <taxon>Bacillales</taxon>
        <taxon>Bacillaceae</taxon>
        <taxon>Metabacillus</taxon>
    </lineage>
</organism>
<evidence type="ECO:0000256" key="4">
    <source>
        <dbReference type="SAM" id="SignalP"/>
    </source>
</evidence>
<evidence type="ECO:0000256" key="2">
    <source>
        <dbReference type="ARBA" id="ARBA00022448"/>
    </source>
</evidence>
<dbReference type="InterPro" id="IPR006059">
    <property type="entry name" value="SBP"/>
</dbReference>
<dbReference type="PANTHER" id="PTHR30061:SF50">
    <property type="entry name" value="MALTOSE_MALTODEXTRIN-BINDING PERIPLASMIC PROTEIN"/>
    <property type="match status" value="1"/>
</dbReference>
<feature type="signal peptide" evidence="4">
    <location>
        <begin position="1"/>
        <end position="29"/>
    </location>
</feature>
<protein>
    <submittedName>
        <fullName evidence="5">Extracellular solute-binding protein</fullName>
    </submittedName>
</protein>
<comment type="caution">
    <text evidence="5">The sequence shown here is derived from an EMBL/GenBank/DDBJ whole genome shotgun (WGS) entry which is preliminary data.</text>
</comment>
<dbReference type="RefSeq" id="WP_136352229.1">
    <property type="nucleotide sequence ID" value="NZ_CP046266.1"/>
</dbReference>
<dbReference type="GO" id="GO:1901982">
    <property type="term" value="F:maltose binding"/>
    <property type="evidence" value="ECO:0007669"/>
    <property type="project" value="TreeGrafter"/>
</dbReference>
<dbReference type="Pfam" id="PF01547">
    <property type="entry name" value="SBP_bac_1"/>
    <property type="match status" value="1"/>
</dbReference>
<dbReference type="Gene3D" id="3.40.190.10">
    <property type="entry name" value="Periplasmic binding protein-like II"/>
    <property type="match status" value="2"/>
</dbReference>
<keyword evidence="6" id="KW-1185">Reference proteome</keyword>
<evidence type="ECO:0000256" key="1">
    <source>
        <dbReference type="ARBA" id="ARBA00008520"/>
    </source>
</evidence>
<keyword evidence="2" id="KW-0813">Transport</keyword>
<accession>A0A4S4C2N0</accession>
<dbReference type="Proteomes" id="UP000310334">
    <property type="component" value="Unassembled WGS sequence"/>
</dbReference>
<dbReference type="PANTHER" id="PTHR30061">
    <property type="entry name" value="MALTOSE-BINDING PERIPLASMIC PROTEIN"/>
    <property type="match status" value="1"/>
</dbReference>
<sequence length="423" mass="47106">MKNTLVKKAGKKVAAIALIGSVIFSGALAGCSNNESNADSDKTTINVWGMGEEAKSLPKIAEQFEKENPEIDVKVQAIPWDTAHDKLLTAVASKKGPDVVQMGTTWIPEFASANALKDLTPHMEDYPELQASNFFEGSVETTKYEDKVVGVPWYVDSRVLYYRTDLLEEVGYKEAPNTWEELRDAAKKLAERGEGKYGISIDTKEQTLGFMFARQNGSMLLGEGNKPLFNEKEFVEAVSYLNGFFEDGSTPKQDLGIDIVQAFKGEGILPMFISGPWMVKLINDQAPELEGKWATAVLPAKESNLSALGGSNLSIFEYTKNEEAALKFLAYMSKPEVQIEWKEMTNSLPANKKSWGDKSLQGNEQYKTFGEQMENSQAMPVIKEWEEIAQTFLTSFEKIYRGGEDVQKEMDAFNKKAQEILAD</sequence>
<dbReference type="CDD" id="cd14747">
    <property type="entry name" value="PBP2_MalE"/>
    <property type="match status" value="1"/>
</dbReference>
<evidence type="ECO:0000313" key="6">
    <source>
        <dbReference type="Proteomes" id="UP000310334"/>
    </source>
</evidence>
<dbReference type="GO" id="GO:0055052">
    <property type="term" value="C:ATP-binding cassette (ABC) transporter complex, substrate-binding subunit-containing"/>
    <property type="evidence" value="ECO:0007669"/>
    <property type="project" value="TreeGrafter"/>
</dbReference>
<evidence type="ECO:0000256" key="3">
    <source>
        <dbReference type="ARBA" id="ARBA00022729"/>
    </source>
</evidence>
<dbReference type="GO" id="GO:0042956">
    <property type="term" value="P:maltodextrin transmembrane transport"/>
    <property type="evidence" value="ECO:0007669"/>
    <property type="project" value="TreeGrafter"/>
</dbReference>
<dbReference type="PROSITE" id="PS51257">
    <property type="entry name" value="PROKAR_LIPOPROTEIN"/>
    <property type="match status" value="1"/>
</dbReference>
<dbReference type="AlphaFoldDB" id="A0A4S4C2N0"/>
<keyword evidence="3 4" id="KW-0732">Signal</keyword>
<name>A0A4S4C2N0_9BACI</name>
<gene>
    <name evidence="5" type="ORF">E6W99_05640</name>
</gene>
<dbReference type="SUPFAM" id="SSF53850">
    <property type="entry name" value="Periplasmic binding protein-like II"/>
    <property type="match status" value="1"/>
</dbReference>
<feature type="chain" id="PRO_5039591568" evidence="4">
    <location>
        <begin position="30"/>
        <end position="423"/>
    </location>
</feature>
<dbReference type="OrthoDB" id="9808332at2"/>
<dbReference type="GO" id="GO:0015768">
    <property type="term" value="P:maltose transport"/>
    <property type="evidence" value="ECO:0007669"/>
    <property type="project" value="TreeGrafter"/>
</dbReference>
<comment type="similarity">
    <text evidence="1">Belongs to the bacterial solute-binding protein 1 family.</text>
</comment>
<proteinExistence type="inferred from homology"/>
<dbReference type="EMBL" id="SSNT01000004">
    <property type="protein sequence ID" value="THF81394.1"/>
    <property type="molecule type" value="Genomic_DNA"/>
</dbReference>